<dbReference type="RefSeq" id="WP_008730245.1">
    <property type="nucleotide sequence ID" value="NZ_CP019914.1"/>
</dbReference>
<dbReference type="KEGG" id="bhp:BHAMNSH16_07975"/>
<keyword evidence="3" id="KW-1185">Reference proteome</keyword>
<evidence type="ECO:0000313" key="1">
    <source>
        <dbReference type="EMBL" id="ASJ21584.1"/>
    </source>
</evidence>
<evidence type="ECO:0000313" key="3">
    <source>
        <dbReference type="Proteomes" id="UP000264880"/>
    </source>
</evidence>
<dbReference type="KEGG" id="bhp:BHAMNSH16_12835"/>
<reference evidence="2 3" key="1">
    <citation type="submission" date="2017-02" db="EMBL/GenBank/DDBJ databases">
        <title>Complete genome sequence of Brachyspira hampsonii genomovar I strain NSH-16 (ATCC BAA-2463).</title>
        <authorList>
            <person name="Mirajkar N.S."/>
            <person name="Gebhart C.J."/>
        </authorList>
    </citation>
    <scope>NUCLEOTIDE SEQUENCE [LARGE SCALE GENOMIC DNA]</scope>
    <source>
        <strain evidence="2 3">NSH-16</strain>
    </source>
</reference>
<organism evidence="2 3">
    <name type="scientific">Brachyspira hampsonii</name>
    <dbReference type="NCBI Taxonomy" id="1287055"/>
    <lineage>
        <taxon>Bacteria</taxon>
        <taxon>Pseudomonadati</taxon>
        <taxon>Spirochaetota</taxon>
        <taxon>Spirochaetia</taxon>
        <taxon>Brachyspirales</taxon>
        <taxon>Brachyspiraceae</taxon>
        <taxon>Brachyspira</taxon>
    </lineage>
</organism>
<accession>A0AAC9TVT6</accession>
<dbReference type="EMBL" id="CP019914">
    <property type="protein sequence ID" value="ASJ21584.1"/>
    <property type="molecule type" value="Genomic_DNA"/>
</dbReference>
<dbReference type="Proteomes" id="UP000264880">
    <property type="component" value="Chromosome"/>
</dbReference>
<dbReference type="EMBL" id="CP019914">
    <property type="protein sequence ID" value="ASJ22478.1"/>
    <property type="molecule type" value="Genomic_DNA"/>
</dbReference>
<proteinExistence type="predicted"/>
<gene>
    <name evidence="1" type="ORF">BHAMNSH16_07975</name>
    <name evidence="2" type="ORF">BHAMNSH16_12835</name>
</gene>
<name>A0AAC9TVT6_9SPIR</name>
<sequence>MFNVIKEPVENPTNLLDSYRQQNIIMQKMRMLHTAFDGIKLNHWSDTDRELPDILAGSICEFEGRLFETNQTIKLTDNISSGGVIKQDLRFIKLVIVRDSNNKDNDYLRAEIAGGYSETVGNGFPTYDYENRGFYNLDSQRRCSEKYLRISMKYDANLGGYVEKKYWNINDIGRKGQTLKRKTVSFGVGTHEFNFPSDVNSITVHICSGGAGGYYGLLDTVGTEPTAGGNSQILINDKVITTCQGGQIAIKTGTITFNGGKGGVPSGQGKLINGNNGTTTRYDEKNPNTGAVFSNNTTLASGGNGGNGSINGYSSGGGGSGSAAIVDITRAMLGTASKIKIIVGAGGNGGTNSNSNGVVANGEKGQDGSAVIEYMQK</sequence>
<dbReference type="AlphaFoldDB" id="A0AAC9TVT6"/>
<protein>
    <submittedName>
        <fullName evidence="2">Uncharacterized protein</fullName>
    </submittedName>
</protein>
<evidence type="ECO:0000313" key="2">
    <source>
        <dbReference type="EMBL" id="ASJ22478.1"/>
    </source>
</evidence>